<keyword evidence="1" id="KW-0472">Membrane</keyword>
<dbReference type="Proteomes" id="UP000235023">
    <property type="component" value="Unassembled WGS sequence"/>
</dbReference>
<protein>
    <submittedName>
        <fullName evidence="2">Uncharacterized protein</fullName>
    </submittedName>
</protein>
<feature type="transmembrane region" description="Helical" evidence="1">
    <location>
        <begin position="60"/>
        <end position="78"/>
    </location>
</feature>
<dbReference type="AlphaFoldDB" id="A0A2J5HTG4"/>
<dbReference type="OrthoDB" id="10579346at2759"/>
<keyword evidence="3" id="KW-1185">Reference proteome</keyword>
<organism evidence="2 3">
    <name type="scientific">Aspergillus taichungensis</name>
    <dbReference type="NCBI Taxonomy" id="482145"/>
    <lineage>
        <taxon>Eukaryota</taxon>
        <taxon>Fungi</taxon>
        <taxon>Dikarya</taxon>
        <taxon>Ascomycota</taxon>
        <taxon>Pezizomycotina</taxon>
        <taxon>Eurotiomycetes</taxon>
        <taxon>Eurotiomycetidae</taxon>
        <taxon>Eurotiales</taxon>
        <taxon>Aspergillaceae</taxon>
        <taxon>Aspergillus</taxon>
        <taxon>Aspergillus subgen. Circumdati</taxon>
    </lineage>
</organism>
<gene>
    <name evidence="2" type="ORF">BDW42DRAFT_111690</name>
</gene>
<accession>A0A2J5HTG4</accession>
<evidence type="ECO:0000313" key="2">
    <source>
        <dbReference type="EMBL" id="PLN80555.1"/>
    </source>
</evidence>
<dbReference type="EMBL" id="KZ559546">
    <property type="protein sequence ID" value="PLN80555.1"/>
    <property type="molecule type" value="Genomic_DNA"/>
</dbReference>
<keyword evidence="1" id="KW-1133">Transmembrane helix</keyword>
<reference evidence="3" key="1">
    <citation type="submission" date="2017-12" db="EMBL/GenBank/DDBJ databases">
        <authorList>
            <consortium name="DOE Joint Genome Institute"/>
            <person name="Mondo S.J."/>
            <person name="Kjaerbolling I."/>
            <person name="Vesth T.C."/>
            <person name="Frisvad J.C."/>
            <person name="Nybo J.L."/>
            <person name="Theobald S."/>
            <person name="Kuo A."/>
            <person name="Bowyer P."/>
            <person name="Matsuda Y."/>
            <person name="Lyhne E.K."/>
            <person name="Kogle M.E."/>
            <person name="Clum A."/>
            <person name="Lipzen A."/>
            <person name="Salamov A."/>
            <person name="Ngan C.Y."/>
            <person name="Daum C."/>
            <person name="Chiniquy J."/>
            <person name="Barry K."/>
            <person name="LaButti K."/>
            <person name="Haridas S."/>
            <person name="Simmons B.A."/>
            <person name="Magnuson J.K."/>
            <person name="Mortensen U.H."/>
            <person name="Larsen T.O."/>
            <person name="Grigoriev I.V."/>
            <person name="Baker S.E."/>
            <person name="Andersen M.R."/>
            <person name="Nordberg H.P."/>
            <person name="Cantor M.N."/>
            <person name="Hua S.X."/>
        </authorList>
    </citation>
    <scope>NUCLEOTIDE SEQUENCE [LARGE SCALE GENOMIC DNA]</scope>
    <source>
        <strain evidence="3">IBT 19404</strain>
    </source>
</reference>
<evidence type="ECO:0000256" key="1">
    <source>
        <dbReference type="SAM" id="Phobius"/>
    </source>
</evidence>
<proteinExistence type="predicted"/>
<keyword evidence="1" id="KW-0812">Transmembrane</keyword>
<evidence type="ECO:0000313" key="3">
    <source>
        <dbReference type="Proteomes" id="UP000235023"/>
    </source>
</evidence>
<name>A0A2J5HTG4_9EURO</name>
<sequence>MRSFIFIVLNPTACYYIDLSQPCEPDRRYWIPFMLSCRNRHHLITSHSVFHRAATAFSSFLTWPVVAGWFLSLIFFPLTSPSLPHVWYVDTMHRSSFLL</sequence>